<keyword evidence="1" id="KW-0175">Coiled coil</keyword>
<reference evidence="3" key="1">
    <citation type="submission" date="2023-10" db="EMBL/GenBank/DDBJ databases">
        <authorList>
            <person name="Chen Y."/>
            <person name="Shah S."/>
            <person name="Dougan E. K."/>
            <person name="Thang M."/>
            <person name="Chan C."/>
        </authorList>
    </citation>
    <scope>NUCLEOTIDE SEQUENCE [LARGE SCALE GENOMIC DNA]</scope>
</reference>
<accession>A0ABN9P8W3</accession>
<comment type="caution">
    <text evidence="3">The sequence shown here is derived from an EMBL/GenBank/DDBJ whole genome shotgun (WGS) entry which is preliminary data.</text>
</comment>
<feature type="region of interest" description="Disordered" evidence="2">
    <location>
        <begin position="101"/>
        <end position="121"/>
    </location>
</feature>
<feature type="coiled-coil region" evidence="1">
    <location>
        <begin position="16"/>
        <end position="64"/>
    </location>
</feature>
<evidence type="ECO:0000313" key="3">
    <source>
        <dbReference type="EMBL" id="CAK0788321.1"/>
    </source>
</evidence>
<proteinExistence type="predicted"/>
<sequence length="163" mass="17456">MQRNTIRDSKPLGARLDEARAASARAQARRAEAAKALELAQAAIVASEMEIASFTANVEELEKSTKSAGDVAADVAMDSPSGPKDVPASIGTQLQSRVATLQTDSHVNPLHTEAAGKRDDVSDEEFIEVPWLRHSTKKPPLKQSTLFGHGFTAVRKSVAKPKN</sequence>
<keyword evidence="4" id="KW-1185">Reference proteome</keyword>
<organism evidence="3 4">
    <name type="scientific">Prorocentrum cordatum</name>
    <dbReference type="NCBI Taxonomy" id="2364126"/>
    <lineage>
        <taxon>Eukaryota</taxon>
        <taxon>Sar</taxon>
        <taxon>Alveolata</taxon>
        <taxon>Dinophyceae</taxon>
        <taxon>Prorocentrales</taxon>
        <taxon>Prorocentraceae</taxon>
        <taxon>Prorocentrum</taxon>
    </lineage>
</organism>
<dbReference type="EMBL" id="CAUYUJ010000032">
    <property type="protein sequence ID" value="CAK0788321.1"/>
    <property type="molecule type" value="Genomic_DNA"/>
</dbReference>
<name>A0ABN9P8W3_9DINO</name>
<dbReference type="Proteomes" id="UP001189429">
    <property type="component" value="Unassembled WGS sequence"/>
</dbReference>
<protein>
    <recommendedName>
        <fullName evidence="5">Ribosome biogenesis protein NOP53</fullName>
    </recommendedName>
</protein>
<evidence type="ECO:0000256" key="1">
    <source>
        <dbReference type="SAM" id="Coils"/>
    </source>
</evidence>
<gene>
    <name evidence="3" type="ORF">PCOR1329_LOCUS243</name>
</gene>
<evidence type="ECO:0000256" key="2">
    <source>
        <dbReference type="SAM" id="MobiDB-lite"/>
    </source>
</evidence>
<evidence type="ECO:0008006" key="5">
    <source>
        <dbReference type="Google" id="ProtNLM"/>
    </source>
</evidence>
<evidence type="ECO:0000313" key="4">
    <source>
        <dbReference type="Proteomes" id="UP001189429"/>
    </source>
</evidence>